<dbReference type="InterPro" id="IPR000571">
    <property type="entry name" value="Znf_CCCH"/>
</dbReference>
<dbReference type="SMART" id="SM00360">
    <property type="entry name" value="RRM"/>
    <property type="match status" value="1"/>
</dbReference>
<comment type="caution">
    <text evidence="12">The sequence shown here is derived from an EMBL/GenBank/DDBJ whole genome shotgun (WGS) entry which is preliminary data.</text>
</comment>
<dbReference type="InterPro" id="IPR000504">
    <property type="entry name" value="RRM_dom"/>
</dbReference>
<evidence type="ECO:0000259" key="10">
    <source>
        <dbReference type="PROSITE" id="PS50102"/>
    </source>
</evidence>
<name>A0ABD1X5J9_9LAMI</name>
<keyword evidence="1 7" id="KW-0479">Metal-binding</keyword>
<dbReference type="Gene3D" id="1.10.510.10">
    <property type="entry name" value="Transferase(Phosphotransferase) domain 1"/>
    <property type="match status" value="1"/>
</dbReference>
<evidence type="ECO:0000256" key="3">
    <source>
        <dbReference type="ARBA" id="ARBA00022833"/>
    </source>
</evidence>
<dbReference type="InterPro" id="IPR034365">
    <property type="entry name" value="AtC3H46-like_RRM"/>
</dbReference>
<dbReference type="SMART" id="SM00356">
    <property type="entry name" value="ZnF_C3H1"/>
    <property type="match status" value="1"/>
</dbReference>
<dbReference type="Pfam" id="PF00076">
    <property type="entry name" value="RRM_1"/>
    <property type="match status" value="1"/>
</dbReference>
<accession>A0ABD1X5J9</accession>
<keyword evidence="3 7" id="KW-0862">Zinc</keyword>
<dbReference type="PANTHER" id="PTHR24009:SF11">
    <property type="entry name" value="ZINC FINGER CCCH DOMAIN-CONTAINING PROTEIN 53-LIKE"/>
    <property type="match status" value="1"/>
</dbReference>
<keyword evidence="13" id="KW-1185">Reference proteome</keyword>
<feature type="region of interest" description="Disordered" evidence="8">
    <location>
        <begin position="99"/>
        <end position="119"/>
    </location>
</feature>
<dbReference type="InterPro" id="IPR012677">
    <property type="entry name" value="Nucleotide-bd_a/b_plait_sf"/>
</dbReference>
<organism evidence="12 13">
    <name type="scientific">Forsythia ovata</name>
    <dbReference type="NCBI Taxonomy" id="205694"/>
    <lineage>
        <taxon>Eukaryota</taxon>
        <taxon>Viridiplantae</taxon>
        <taxon>Streptophyta</taxon>
        <taxon>Embryophyta</taxon>
        <taxon>Tracheophyta</taxon>
        <taxon>Spermatophyta</taxon>
        <taxon>Magnoliopsida</taxon>
        <taxon>eudicotyledons</taxon>
        <taxon>Gunneridae</taxon>
        <taxon>Pentapetalae</taxon>
        <taxon>asterids</taxon>
        <taxon>lamiids</taxon>
        <taxon>Lamiales</taxon>
        <taxon>Oleaceae</taxon>
        <taxon>Forsythieae</taxon>
        <taxon>Forsythia</taxon>
    </lineage>
</organism>
<dbReference type="Gene3D" id="3.30.200.20">
    <property type="entry name" value="Phosphorylase Kinase, domain 1"/>
    <property type="match status" value="1"/>
</dbReference>
<reference evidence="13" key="1">
    <citation type="submission" date="2024-07" db="EMBL/GenBank/DDBJ databases">
        <title>Two chromosome-level genome assemblies of Korean endemic species Abeliophyllum distichum and Forsythia ovata (Oleaceae).</title>
        <authorList>
            <person name="Jang H."/>
        </authorList>
    </citation>
    <scope>NUCLEOTIDE SEQUENCE [LARGE SCALE GENOMIC DNA]</scope>
</reference>
<feature type="domain" description="Protein kinase" evidence="9">
    <location>
        <begin position="665"/>
        <end position="830"/>
    </location>
</feature>
<evidence type="ECO:0000256" key="1">
    <source>
        <dbReference type="ARBA" id="ARBA00022723"/>
    </source>
</evidence>
<evidence type="ECO:0000256" key="7">
    <source>
        <dbReference type="PROSITE-ProRule" id="PRU00723"/>
    </source>
</evidence>
<feature type="compositionally biased region" description="Low complexity" evidence="8">
    <location>
        <begin position="106"/>
        <end position="119"/>
    </location>
</feature>
<dbReference type="InterPro" id="IPR035979">
    <property type="entry name" value="RBD_domain_sf"/>
</dbReference>
<dbReference type="Gene3D" id="4.10.1000.10">
    <property type="entry name" value="Zinc finger, CCCH-type"/>
    <property type="match status" value="1"/>
</dbReference>
<protein>
    <submittedName>
        <fullName evidence="12">Zinc finger CCCH domain-containing protein 53</fullName>
    </submittedName>
</protein>
<dbReference type="SMART" id="SM00220">
    <property type="entry name" value="S_TKc"/>
    <property type="match status" value="1"/>
</dbReference>
<dbReference type="Gene3D" id="3.30.70.330">
    <property type="match status" value="1"/>
</dbReference>
<dbReference type="PANTHER" id="PTHR24009">
    <property type="entry name" value="RNA-BINDING (RRM/RBD/RNP MOTIFS)"/>
    <property type="match status" value="1"/>
</dbReference>
<dbReference type="InterPro" id="IPR011009">
    <property type="entry name" value="Kinase-like_dom_sf"/>
</dbReference>
<evidence type="ECO:0000256" key="4">
    <source>
        <dbReference type="ARBA" id="ARBA00022884"/>
    </source>
</evidence>
<evidence type="ECO:0000256" key="6">
    <source>
        <dbReference type="PROSITE-ProRule" id="PRU00176"/>
    </source>
</evidence>
<feature type="domain" description="C3H1-type" evidence="11">
    <location>
        <begin position="240"/>
        <end position="267"/>
    </location>
</feature>
<dbReference type="PROSITE" id="PS50102">
    <property type="entry name" value="RRM"/>
    <property type="match status" value="1"/>
</dbReference>
<dbReference type="PROSITE" id="PS50103">
    <property type="entry name" value="ZF_C3H1"/>
    <property type="match status" value="1"/>
</dbReference>
<dbReference type="GO" id="GO:0003723">
    <property type="term" value="F:RNA binding"/>
    <property type="evidence" value="ECO:0007669"/>
    <property type="project" value="UniProtKB-UniRule"/>
</dbReference>
<dbReference type="FunFam" id="3.30.70.330:FF:000678">
    <property type="entry name" value="zinc finger CCCH domain-containing protein 53-like isoform X2"/>
    <property type="match status" value="1"/>
</dbReference>
<dbReference type="PROSITE" id="PS50011">
    <property type="entry name" value="PROTEIN_KINASE_DOM"/>
    <property type="match status" value="1"/>
</dbReference>
<dbReference type="Proteomes" id="UP001604277">
    <property type="component" value="Unassembled WGS sequence"/>
</dbReference>
<evidence type="ECO:0000259" key="11">
    <source>
        <dbReference type="PROSITE" id="PS50103"/>
    </source>
</evidence>
<dbReference type="CDD" id="cd12458">
    <property type="entry name" value="RRM_AtC3H46_like"/>
    <property type="match status" value="1"/>
</dbReference>
<dbReference type="InterPro" id="IPR036855">
    <property type="entry name" value="Znf_CCCH_sf"/>
</dbReference>
<dbReference type="SUPFAM" id="SSF54928">
    <property type="entry name" value="RNA-binding domain, RBD"/>
    <property type="match status" value="1"/>
</dbReference>
<dbReference type="SUPFAM" id="SSF56112">
    <property type="entry name" value="Protein kinase-like (PK-like)"/>
    <property type="match status" value="1"/>
</dbReference>
<dbReference type="InterPro" id="IPR056276">
    <property type="entry name" value="AtC3H46-like_PABC-like"/>
</dbReference>
<dbReference type="Pfam" id="PF23182">
    <property type="entry name" value="PABC_AtC3H46"/>
    <property type="match status" value="1"/>
</dbReference>
<sequence>MDIHEATRTVMSRMKSLDPENASKIMGYILLQEQGEKEMIRLAFGPESHLLSYINQAKAFLGLSLNSPSSNPSTPLSNLIRPNSPFRQTSPRILIPNNGIHLNNHPSSPGAGFSSSPRPGSYAAVVNGSSTNFNNSNIGLGSSRSPLSSRFYRGNDFGDELISGGVGLHHGVQDQLSFLDDSMVDPIMSPSGRSDSLFFPYGEDVNNIPSPHSHPFHRRSCSVNDAAFLNCVEDENGGTSFGWRPCLFYARGFCKNGSSCKFLHSGAIEAGSPSKIDSGIDELLKIKAIQQQKVALMALGRHNPFAYSKCMNFLNENQRSDVAALTMGEEFHKFGRCRPDRNDYSAMGLIGSANSSSRQIYLTFPADSTFKEEDVSNYFSMYGQVQDVRIPYQQKRMFGFVTFAYPETVKLILAKGNPHFVCNSRVLVKPYKEKGKVADRKQQFQQQQMEREEYMACLSPSELASREHFDLPFGSKLVYNSQEMTQRRQFEQEAELQNSIELEGRRMMNFQLMDVKNQHHNHQIMPSMSVAVPNSSLQSQPQKFESLVLPSDAINQEIPKEINVSQEAVASNEKQIFKATEVSNNNNTETESKEISNPDYCDLPESFEHTLPDNLFASPTKFAAEIKSVFSQSSSEADDSMLVSTTMSDNISNTSQQFSHQHVDPGRSNVIGRGGAGIVYHGKTPNGAEIVVKKLLGFGSNNHDHGFKAKIRMLGNIRHRNIVKLLAFCINKETNLLVYEYMRNGSLGEALYGKKGEFLNWNLRYKITMDAANGLCYLHHDCSPLIVHRDVKSNNILLNSSFEAHVADFGLAKFLVDGGARFLLWEQFPQ</sequence>
<dbReference type="Pfam" id="PF07714">
    <property type="entry name" value="PK_Tyr_Ser-Thr"/>
    <property type="match status" value="1"/>
</dbReference>
<dbReference type="PROSITE" id="PS00108">
    <property type="entry name" value="PROTEIN_KINASE_ST"/>
    <property type="match status" value="1"/>
</dbReference>
<dbReference type="InterPro" id="IPR000719">
    <property type="entry name" value="Prot_kinase_dom"/>
</dbReference>
<dbReference type="InterPro" id="IPR001245">
    <property type="entry name" value="Ser-Thr/Tyr_kinase_cat_dom"/>
</dbReference>
<keyword evidence="5" id="KW-0238">DNA-binding</keyword>
<gene>
    <name evidence="12" type="ORF">Fot_02001</name>
</gene>
<feature type="domain" description="RRM" evidence="10">
    <location>
        <begin position="358"/>
        <end position="434"/>
    </location>
</feature>
<dbReference type="EMBL" id="JBFOLJ010000001">
    <property type="protein sequence ID" value="KAL2557262.1"/>
    <property type="molecule type" value="Genomic_DNA"/>
</dbReference>
<evidence type="ECO:0000259" key="9">
    <source>
        <dbReference type="PROSITE" id="PS50011"/>
    </source>
</evidence>
<evidence type="ECO:0000313" key="12">
    <source>
        <dbReference type="EMBL" id="KAL2557262.1"/>
    </source>
</evidence>
<dbReference type="SUPFAM" id="SSF90229">
    <property type="entry name" value="CCCH zinc finger"/>
    <property type="match status" value="1"/>
</dbReference>
<evidence type="ECO:0000256" key="5">
    <source>
        <dbReference type="ARBA" id="ARBA00023125"/>
    </source>
</evidence>
<keyword evidence="4 6" id="KW-0694">RNA-binding</keyword>
<evidence type="ECO:0000256" key="2">
    <source>
        <dbReference type="ARBA" id="ARBA00022771"/>
    </source>
</evidence>
<dbReference type="AlphaFoldDB" id="A0ABD1X5J9"/>
<dbReference type="GO" id="GO:0003677">
    <property type="term" value="F:DNA binding"/>
    <property type="evidence" value="ECO:0007669"/>
    <property type="project" value="UniProtKB-KW"/>
</dbReference>
<proteinExistence type="predicted"/>
<dbReference type="GO" id="GO:0008270">
    <property type="term" value="F:zinc ion binding"/>
    <property type="evidence" value="ECO:0007669"/>
    <property type="project" value="UniProtKB-KW"/>
</dbReference>
<evidence type="ECO:0000256" key="8">
    <source>
        <dbReference type="SAM" id="MobiDB-lite"/>
    </source>
</evidence>
<evidence type="ECO:0000313" key="13">
    <source>
        <dbReference type="Proteomes" id="UP001604277"/>
    </source>
</evidence>
<feature type="zinc finger region" description="C3H1-type" evidence="7">
    <location>
        <begin position="240"/>
        <end position="267"/>
    </location>
</feature>
<dbReference type="Pfam" id="PF00642">
    <property type="entry name" value="zf-CCCH"/>
    <property type="match status" value="1"/>
</dbReference>
<keyword evidence="2 7" id="KW-0863">Zinc-finger</keyword>
<dbReference type="InterPro" id="IPR008271">
    <property type="entry name" value="Ser/Thr_kinase_AS"/>
</dbReference>